<dbReference type="PANTHER" id="PTHR46268">
    <property type="entry name" value="STRESS RESPONSE PROTEIN NHAX"/>
    <property type="match status" value="1"/>
</dbReference>
<comment type="similarity">
    <text evidence="1">Belongs to the universal stress protein A family.</text>
</comment>
<dbReference type="InterPro" id="IPR006015">
    <property type="entry name" value="Universal_stress_UspA"/>
</dbReference>
<name>A0A2N3XYY4_SACSN</name>
<dbReference type="Pfam" id="PF00582">
    <property type="entry name" value="Usp"/>
    <property type="match status" value="2"/>
</dbReference>
<dbReference type="PANTHER" id="PTHR46268:SF6">
    <property type="entry name" value="UNIVERSAL STRESS PROTEIN UP12"/>
    <property type="match status" value="1"/>
</dbReference>
<feature type="domain" description="UspA" evidence="2">
    <location>
        <begin position="142"/>
        <end position="276"/>
    </location>
</feature>
<organism evidence="3 4">
    <name type="scientific">Saccharopolyspora spinosa</name>
    <dbReference type="NCBI Taxonomy" id="60894"/>
    <lineage>
        <taxon>Bacteria</taxon>
        <taxon>Bacillati</taxon>
        <taxon>Actinomycetota</taxon>
        <taxon>Actinomycetes</taxon>
        <taxon>Pseudonocardiales</taxon>
        <taxon>Pseudonocardiaceae</taxon>
        <taxon>Saccharopolyspora</taxon>
    </lineage>
</organism>
<dbReference type="Gene3D" id="3.40.50.620">
    <property type="entry name" value="HUPs"/>
    <property type="match status" value="2"/>
</dbReference>
<dbReference type="AlphaFoldDB" id="A0A2N3XYY4"/>
<feature type="domain" description="UspA" evidence="2">
    <location>
        <begin position="11"/>
        <end position="133"/>
    </location>
</feature>
<accession>A0A2N3XYY4</accession>
<dbReference type="SUPFAM" id="SSF52402">
    <property type="entry name" value="Adenine nucleotide alpha hydrolases-like"/>
    <property type="match status" value="2"/>
</dbReference>
<evidence type="ECO:0000313" key="4">
    <source>
        <dbReference type="Proteomes" id="UP000233786"/>
    </source>
</evidence>
<protein>
    <submittedName>
        <fullName evidence="3">Nucleotide-binding universal stress UspA family protein</fullName>
    </submittedName>
</protein>
<dbReference type="EMBL" id="PJNB01000001">
    <property type="protein sequence ID" value="PKW15868.1"/>
    <property type="molecule type" value="Genomic_DNA"/>
</dbReference>
<comment type="caution">
    <text evidence="3">The sequence shown here is derived from an EMBL/GenBank/DDBJ whole genome shotgun (WGS) entry which is preliminary data.</text>
</comment>
<dbReference type="PRINTS" id="PR01438">
    <property type="entry name" value="UNVRSLSTRESS"/>
</dbReference>
<reference evidence="3" key="1">
    <citation type="submission" date="2017-12" db="EMBL/GenBank/DDBJ databases">
        <title>Sequencing the genomes of 1000 Actinobacteria strains.</title>
        <authorList>
            <person name="Klenk H.-P."/>
        </authorList>
    </citation>
    <scope>NUCLEOTIDE SEQUENCE [LARGE SCALE GENOMIC DNA]</scope>
    <source>
        <strain evidence="3">DSM 44228</strain>
    </source>
</reference>
<evidence type="ECO:0000256" key="1">
    <source>
        <dbReference type="ARBA" id="ARBA00008791"/>
    </source>
</evidence>
<evidence type="ECO:0000313" key="3">
    <source>
        <dbReference type="EMBL" id="PKW15868.1"/>
    </source>
</evidence>
<dbReference type="STRING" id="994479.GCA_000194155_03574"/>
<dbReference type="Proteomes" id="UP000233786">
    <property type="component" value="Unassembled WGS sequence"/>
</dbReference>
<sequence length="283" mass="29819">MRRARWRSRTKPVVVGVDGSEDSVRAAAWAVAEVGHRSAPLRLVIVNDDPARADYAEKAVQKAAAKCRAQAPHLNIDAEAVSGHPVEELLRRSAEAQLVVLGKRGQGGFTDALLGGVSSAVATHASCPVVVVRKGVPTTVGPVVAGVDGSESSLAALRFAFEEAAGRAAELVVMQVWREEGLLAVPLPPFDRAKVQREIERALAEQTAFLREEFPKVRTREVAQRGHPVSALADAGRDAQLLVVGHRGRGGFDGLYLGSVAAGVLHHAPCPVAVVRSAEAAVS</sequence>
<dbReference type="InterPro" id="IPR006016">
    <property type="entry name" value="UspA"/>
</dbReference>
<dbReference type="RefSeq" id="WP_044573041.1">
    <property type="nucleotide sequence ID" value="NZ_CP061007.1"/>
</dbReference>
<evidence type="ECO:0000259" key="2">
    <source>
        <dbReference type="Pfam" id="PF00582"/>
    </source>
</evidence>
<gene>
    <name evidence="3" type="ORF">A8926_3646</name>
</gene>
<dbReference type="OrthoDB" id="3404132at2"/>
<proteinExistence type="inferred from homology"/>
<keyword evidence="4" id="KW-1185">Reference proteome</keyword>
<dbReference type="InterPro" id="IPR014729">
    <property type="entry name" value="Rossmann-like_a/b/a_fold"/>
</dbReference>